<evidence type="ECO:0000313" key="2">
    <source>
        <dbReference type="Proteomes" id="UP000517916"/>
    </source>
</evidence>
<dbReference type="Proteomes" id="UP000517916">
    <property type="component" value="Unassembled WGS sequence"/>
</dbReference>
<accession>A0ABR6BBJ5</accession>
<proteinExistence type="predicted"/>
<dbReference type="EMBL" id="JACJID010000001">
    <property type="protein sequence ID" value="MBA8924244.1"/>
    <property type="molecule type" value="Genomic_DNA"/>
</dbReference>
<evidence type="ECO:0000313" key="1">
    <source>
        <dbReference type="EMBL" id="MBA8924244.1"/>
    </source>
</evidence>
<keyword evidence="2" id="KW-1185">Reference proteome</keyword>
<sequence length="35" mass="3776">MVQHVRAVTDQLGAVNGQVRESGRDLQELVGGLRS</sequence>
<gene>
    <name evidence="1" type="ORF">BC739_001441</name>
</gene>
<reference evidence="1 2" key="1">
    <citation type="submission" date="2020-08" db="EMBL/GenBank/DDBJ databases">
        <title>Genomic Encyclopedia of Archaeal and Bacterial Type Strains, Phase II (KMG-II): from individual species to whole genera.</title>
        <authorList>
            <person name="Goeker M."/>
        </authorList>
    </citation>
    <scope>NUCLEOTIDE SEQUENCE [LARGE SCALE GENOMIC DNA]</scope>
    <source>
        <strain evidence="1 2">DSM 43850</strain>
    </source>
</reference>
<comment type="caution">
    <text evidence="1">The sequence shown here is derived from an EMBL/GenBank/DDBJ whole genome shotgun (WGS) entry which is preliminary data.</text>
</comment>
<evidence type="ECO:0008006" key="3">
    <source>
        <dbReference type="Google" id="ProtNLM"/>
    </source>
</evidence>
<protein>
    <recommendedName>
        <fullName evidence="3">WXG100 family type VII secretion target</fullName>
    </recommendedName>
</protein>
<organism evidence="1 2">
    <name type="scientific">Kutzneria viridogrisea</name>
    <dbReference type="NCBI Taxonomy" id="47990"/>
    <lineage>
        <taxon>Bacteria</taxon>
        <taxon>Bacillati</taxon>
        <taxon>Actinomycetota</taxon>
        <taxon>Actinomycetes</taxon>
        <taxon>Pseudonocardiales</taxon>
        <taxon>Pseudonocardiaceae</taxon>
        <taxon>Kutzneria</taxon>
    </lineage>
</organism>
<name>A0ABR6BBJ5_9PSEU</name>